<evidence type="ECO:0000256" key="3">
    <source>
        <dbReference type="ARBA" id="ARBA00022801"/>
    </source>
</evidence>
<keyword evidence="4" id="KW-0862">Zinc</keyword>
<comment type="cofactor">
    <cofactor evidence="1">
        <name>Zn(2+)</name>
        <dbReference type="ChEBI" id="CHEBI:29105"/>
    </cofactor>
</comment>
<dbReference type="Gene3D" id="3.40.50.10310">
    <property type="entry name" value="Creatininase"/>
    <property type="match status" value="1"/>
</dbReference>
<evidence type="ECO:0000256" key="4">
    <source>
        <dbReference type="ARBA" id="ARBA00022833"/>
    </source>
</evidence>
<dbReference type="Pfam" id="PF02633">
    <property type="entry name" value="Creatininase"/>
    <property type="match status" value="1"/>
</dbReference>
<dbReference type="PANTHER" id="PTHR35005">
    <property type="entry name" value="3-DEHYDRO-SCYLLO-INOSOSE HYDROLASE"/>
    <property type="match status" value="1"/>
</dbReference>
<organism evidence="6 7">
    <name type="scientific">Jiangella rhizosphaerae</name>
    <dbReference type="NCBI Taxonomy" id="2293569"/>
    <lineage>
        <taxon>Bacteria</taxon>
        <taxon>Bacillati</taxon>
        <taxon>Actinomycetota</taxon>
        <taxon>Actinomycetes</taxon>
        <taxon>Jiangellales</taxon>
        <taxon>Jiangellaceae</taxon>
        <taxon>Jiangella</taxon>
    </lineage>
</organism>
<evidence type="ECO:0000313" key="6">
    <source>
        <dbReference type="EMBL" id="RIQ17868.1"/>
    </source>
</evidence>
<dbReference type="GO" id="GO:0009231">
    <property type="term" value="P:riboflavin biosynthetic process"/>
    <property type="evidence" value="ECO:0007669"/>
    <property type="project" value="TreeGrafter"/>
</dbReference>
<protein>
    <submittedName>
        <fullName evidence="6">Creatininase family protein</fullName>
    </submittedName>
</protein>
<comment type="similarity">
    <text evidence="5">Belongs to the creatininase superfamily.</text>
</comment>
<evidence type="ECO:0000256" key="2">
    <source>
        <dbReference type="ARBA" id="ARBA00022723"/>
    </source>
</evidence>
<evidence type="ECO:0000313" key="7">
    <source>
        <dbReference type="Proteomes" id="UP000284057"/>
    </source>
</evidence>
<dbReference type="InterPro" id="IPR024087">
    <property type="entry name" value="Creatininase-like_sf"/>
</dbReference>
<evidence type="ECO:0000256" key="5">
    <source>
        <dbReference type="ARBA" id="ARBA00024029"/>
    </source>
</evidence>
<gene>
    <name evidence="6" type="ORF">DY240_22325</name>
</gene>
<evidence type="ECO:0000256" key="1">
    <source>
        <dbReference type="ARBA" id="ARBA00001947"/>
    </source>
</evidence>
<dbReference type="PANTHER" id="PTHR35005:SF1">
    <property type="entry name" value="2-AMINO-5-FORMYLAMINO-6-RIBOSYLAMINOPYRIMIDIN-4(3H)-ONE 5'-MONOPHOSPHATE DEFORMYLASE"/>
    <property type="match status" value="1"/>
</dbReference>
<keyword evidence="7" id="KW-1185">Reference proteome</keyword>
<dbReference type="GO" id="GO:0046872">
    <property type="term" value="F:metal ion binding"/>
    <property type="evidence" value="ECO:0007669"/>
    <property type="project" value="UniProtKB-KW"/>
</dbReference>
<dbReference type="EMBL" id="QUAL01000191">
    <property type="protein sequence ID" value="RIQ17868.1"/>
    <property type="molecule type" value="Genomic_DNA"/>
</dbReference>
<dbReference type="GO" id="GO:0016811">
    <property type="term" value="F:hydrolase activity, acting on carbon-nitrogen (but not peptide) bonds, in linear amides"/>
    <property type="evidence" value="ECO:0007669"/>
    <property type="project" value="TreeGrafter"/>
</dbReference>
<dbReference type="Proteomes" id="UP000284057">
    <property type="component" value="Unassembled WGS sequence"/>
</dbReference>
<proteinExistence type="inferred from homology"/>
<keyword evidence="2" id="KW-0479">Metal-binding</keyword>
<reference evidence="6 7" key="1">
    <citation type="submission" date="2018-09" db="EMBL/GenBank/DDBJ databases">
        <title>Isolation, diversity and antifungal activity of actinobacteria from wheat.</title>
        <authorList>
            <person name="Han C."/>
        </authorList>
    </citation>
    <scope>NUCLEOTIDE SEQUENCE [LARGE SCALE GENOMIC DNA]</scope>
    <source>
        <strain evidence="6 7">NEAU-YY265</strain>
    </source>
</reference>
<dbReference type="InterPro" id="IPR003785">
    <property type="entry name" value="Creatininase/forma_Hydrolase"/>
</dbReference>
<keyword evidence="3" id="KW-0378">Hydrolase</keyword>
<accession>A0A418KKS3</accession>
<comment type="caution">
    <text evidence="6">The sequence shown here is derived from an EMBL/GenBank/DDBJ whole genome shotgun (WGS) entry which is preliminary data.</text>
</comment>
<name>A0A418KKS3_9ACTN</name>
<dbReference type="AlphaFoldDB" id="A0A418KKS3"/>
<dbReference type="SUPFAM" id="SSF102215">
    <property type="entry name" value="Creatininase"/>
    <property type="match status" value="1"/>
</dbReference>
<sequence length="249" mass="25745">MGAMILSWDEATREQLNAALPTSVVVLPVGAVEQHGPHLATGTDSRLAALLAAAAARRAHEEHGVSVVVAPALPFGASAHHLPFGGTLSLTAATMLAVLTDLLRSMIASGATRIVVVNGHGGNSGVVHAAAADVAAGHDGVAVAHLDYWRLVDPRADLNVPGHAGRFETSMMLATGWTPPDGEAYEPPRRAGALPPAEVLQVHSRRRWRDIDGWSDDPAGADPATGEEIVALAAAALARHLATFAQEPT</sequence>